<dbReference type="Proteomes" id="UP000077245">
    <property type="component" value="Unassembled WGS sequence"/>
</dbReference>
<reference evidence="2 3" key="1">
    <citation type="submission" date="2016-04" db="EMBL/GenBank/DDBJ databases">
        <title>Genome sequence of Methanobrevibacter curvatus DSM 11111.</title>
        <authorList>
            <person name="Poehlein A."/>
            <person name="Seedorf H."/>
            <person name="Daniel R."/>
        </authorList>
    </citation>
    <scope>NUCLEOTIDE SEQUENCE [LARGE SCALE GENOMIC DNA]</scope>
    <source>
        <strain evidence="2 3">DSM 11111</strain>
    </source>
</reference>
<evidence type="ECO:0000313" key="3">
    <source>
        <dbReference type="Proteomes" id="UP000077245"/>
    </source>
</evidence>
<keyword evidence="1" id="KW-0812">Transmembrane</keyword>
<dbReference type="EMBL" id="LWMV01000213">
    <property type="protein sequence ID" value="KZX10399.1"/>
    <property type="molecule type" value="Genomic_DNA"/>
</dbReference>
<dbReference type="RefSeq" id="WP_067092538.1">
    <property type="nucleotide sequence ID" value="NZ_LWMV01000213.1"/>
</dbReference>
<name>A0A165Z8P3_9EURY</name>
<accession>A0A165Z8P3</accession>
<keyword evidence="1" id="KW-0472">Membrane</keyword>
<gene>
    <name evidence="2" type="ORF">MBCUR_17690</name>
</gene>
<feature type="transmembrane region" description="Helical" evidence="1">
    <location>
        <begin position="7"/>
        <end position="27"/>
    </location>
</feature>
<protein>
    <submittedName>
        <fullName evidence="2">Uncharacterized protein</fullName>
    </submittedName>
</protein>
<evidence type="ECO:0000256" key="1">
    <source>
        <dbReference type="SAM" id="Phobius"/>
    </source>
</evidence>
<keyword evidence="1" id="KW-1133">Transmembrane helix</keyword>
<sequence length="170" mass="19424">MNKKSLLYVIILIVLIIIISISSVFIFDINVFNVESDFKINGENIQINEIYEFTIDKNSIISLYDINFSIPNGFKGNVSYDNSLLKLDLSNGDNFIKIYYYGIGTAKTYANDYVNLNHDLKAGNITKINNWDIVEIIPSSNIAYKEYILQNNDNIFGLYLNGLNIQKVIN</sequence>
<proteinExistence type="predicted"/>
<evidence type="ECO:0000313" key="2">
    <source>
        <dbReference type="EMBL" id="KZX10399.1"/>
    </source>
</evidence>
<keyword evidence="3" id="KW-1185">Reference proteome</keyword>
<comment type="caution">
    <text evidence="2">The sequence shown here is derived from an EMBL/GenBank/DDBJ whole genome shotgun (WGS) entry which is preliminary data.</text>
</comment>
<dbReference type="PATRIC" id="fig|49547.3.peg.1870"/>
<organism evidence="2 3">
    <name type="scientific">Methanobrevibacter curvatus</name>
    <dbReference type="NCBI Taxonomy" id="49547"/>
    <lineage>
        <taxon>Archaea</taxon>
        <taxon>Methanobacteriati</taxon>
        <taxon>Methanobacteriota</taxon>
        <taxon>Methanomada group</taxon>
        <taxon>Methanobacteria</taxon>
        <taxon>Methanobacteriales</taxon>
        <taxon>Methanobacteriaceae</taxon>
        <taxon>Methanobrevibacter</taxon>
    </lineage>
</organism>
<dbReference type="AlphaFoldDB" id="A0A165Z8P3"/>